<evidence type="ECO:0000313" key="2">
    <source>
        <dbReference type="EMBL" id="ODV64704.1"/>
    </source>
</evidence>
<dbReference type="Proteomes" id="UP000095085">
    <property type="component" value="Unassembled WGS sequence"/>
</dbReference>
<keyword evidence="1" id="KW-0812">Transmembrane</keyword>
<gene>
    <name evidence="2" type="ORF">HYPBUDRAFT_145467</name>
</gene>
<dbReference type="AlphaFoldDB" id="A0A1E4RBR0"/>
<accession>A0A1E4RBR0</accession>
<evidence type="ECO:0000256" key="1">
    <source>
        <dbReference type="SAM" id="Phobius"/>
    </source>
</evidence>
<dbReference type="EMBL" id="KV454547">
    <property type="protein sequence ID" value="ODV64704.1"/>
    <property type="molecule type" value="Genomic_DNA"/>
</dbReference>
<reference evidence="3" key="1">
    <citation type="submission" date="2016-05" db="EMBL/GenBank/DDBJ databases">
        <title>Comparative genomics of biotechnologically important yeasts.</title>
        <authorList>
            <consortium name="DOE Joint Genome Institute"/>
            <person name="Riley R."/>
            <person name="Haridas S."/>
            <person name="Wolfe K.H."/>
            <person name="Lopes M.R."/>
            <person name="Hittinger C.T."/>
            <person name="Goker M."/>
            <person name="Salamov A."/>
            <person name="Wisecaver J."/>
            <person name="Long T.M."/>
            <person name="Aerts A.L."/>
            <person name="Barry K."/>
            <person name="Choi C."/>
            <person name="Clum A."/>
            <person name="Coughlan A.Y."/>
            <person name="Deshpande S."/>
            <person name="Douglass A.P."/>
            <person name="Hanson S.J."/>
            <person name="Klenk H.-P."/>
            <person name="Labutti K."/>
            <person name="Lapidus A."/>
            <person name="Lindquist E."/>
            <person name="Lipzen A."/>
            <person name="Meier-Kolthoff J.P."/>
            <person name="Ohm R.A."/>
            <person name="Otillar R.P."/>
            <person name="Pangilinan J."/>
            <person name="Peng Y."/>
            <person name="Rokas A."/>
            <person name="Rosa C.A."/>
            <person name="Scheuner C."/>
            <person name="Sibirny A.A."/>
            <person name="Slot J.C."/>
            <person name="Stielow J.B."/>
            <person name="Sun H."/>
            <person name="Kurtzman C.P."/>
            <person name="Blackwell M."/>
            <person name="Grigoriev I.V."/>
            <person name="Jeffries T.W."/>
        </authorList>
    </citation>
    <scope>NUCLEOTIDE SEQUENCE [LARGE SCALE GENOMIC DNA]</scope>
    <source>
        <strain evidence="3">NRRL Y-1933</strain>
    </source>
</reference>
<name>A0A1E4RBR0_9ASCO</name>
<feature type="transmembrane region" description="Helical" evidence="1">
    <location>
        <begin position="204"/>
        <end position="223"/>
    </location>
</feature>
<feature type="transmembrane region" description="Helical" evidence="1">
    <location>
        <begin position="309"/>
        <end position="329"/>
    </location>
</feature>
<keyword evidence="3" id="KW-1185">Reference proteome</keyword>
<sequence>MIERPPILANIDPSVLKWSKWIIILLIARAPRPVSWANFIALNPLIRKLLQRVVKTYRKDFELATVKRRLSKLSNFITSVFLLFASADNDKIPKDYGLIYIWMSYYGELNPPSALNILVSPHISPFLKVNHYRSKWLTRIYRNKEYVIYPMIFAQILSNYLTPTRYKLNQRYLSSSIKKWLLNPIWINYSLGVGYHSLDWLGLFKSYLFHNVCIFSFIALTNFKARFLDRYYELKHKIYPIKTETYFGIIKNYLLYAFHTSNSIINFIYCSNLLSIFFITISSPILAYSANPTSPANFFQRLYLTHSKFFFKSYVKTIGALAAFITLYINSMDLLPDTGYHSTAYENSLEDSFHNVRESKNVRRISKSFFDALNLYLFRLILLSKWRILKENHPWFKLLTLKSWNRIEAIAMSYGIWKIMNLNDFVRWNNIPENFRECARLQNESLIKLVDRIM</sequence>
<evidence type="ECO:0000313" key="3">
    <source>
        <dbReference type="Proteomes" id="UP000095085"/>
    </source>
</evidence>
<keyword evidence="1" id="KW-1133">Transmembrane helix</keyword>
<dbReference type="OrthoDB" id="4075141at2759"/>
<proteinExistence type="predicted"/>
<organism evidence="2 3">
    <name type="scientific">Hyphopichia burtonii NRRL Y-1933</name>
    <dbReference type="NCBI Taxonomy" id="984485"/>
    <lineage>
        <taxon>Eukaryota</taxon>
        <taxon>Fungi</taxon>
        <taxon>Dikarya</taxon>
        <taxon>Ascomycota</taxon>
        <taxon>Saccharomycotina</taxon>
        <taxon>Pichiomycetes</taxon>
        <taxon>Debaryomycetaceae</taxon>
        <taxon>Hyphopichia</taxon>
    </lineage>
</organism>
<protein>
    <submittedName>
        <fullName evidence="2">Uncharacterized protein</fullName>
    </submittedName>
</protein>
<dbReference type="GeneID" id="30994461"/>
<feature type="transmembrane region" description="Helical" evidence="1">
    <location>
        <begin position="267"/>
        <end position="289"/>
    </location>
</feature>
<dbReference type="RefSeq" id="XP_020073771.1">
    <property type="nucleotide sequence ID" value="XM_020219911.1"/>
</dbReference>
<keyword evidence="1" id="KW-0472">Membrane</keyword>